<evidence type="ECO:0000259" key="1">
    <source>
        <dbReference type="Pfam" id="PF12680"/>
    </source>
</evidence>
<dbReference type="PANTHER" id="PTHR41252">
    <property type="entry name" value="BLR2505 PROTEIN"/>
    <property type="match status" value="1"/>
</dbReference>
<dbReference type="Pfam" id="PF12680">
    <property type="entry name" value="SnoaL_2"/>
    <property type="match status" value="1"/>
</dbReference>
<dbReference type="InterPro" id="IPR032710">
    <property type="entry name" value="NTF2-like_dom_sf"/>
</dbReference>
<dbReference type="InterPro" id="IPR037401">
    <property type="entry name" value="SnoaL-like"/>
</dbReference>
<dbReference type="SUPFAM" id="SSF54427">
    <property type="entry name" value="NTF2-like"/>
    <property type="match status" value="1"/>
</dbReference>
<proteinExistence type="predicted"/>
<dbReference type="Gene3D" id="3.10.450.50">
    <property type="match status" value="1"/>
</dbReference>
<name>A0A382C4E6_9ZZZZ</name>
<protein>
    <recommendedName>
        <fullName evidence="1">SnoaL-like domain-containing protein</fullName>
    </recommendedName>
</protein>
<evidence type="ECO:0000313" key="2">
    <source>
        <dbReference type="EMBL" id="SVB20642.1"/>
    </source>
</evidence>
<reference evidence="2" key="1">
    <citation type="submission" date="2018-05" db="EMBL/GenBank/DDBJ databases">
        <authorList>
            <person name="Lanie J.A."/>
            <person name="Ng W.-L."/>
            <person name="Kazmierczak K.M."/>
            <person name="Andrzejewski T.M."/>
            <person name="Davidsen T.M."/>
            <person name="Wayne K.J."/>
            <person name="Tettelin H."/>
            <person name="Glass J.I."/>
            <person name="Rusch D."/>
            <person name="Podicherti R."/>
            <person name="Tsui H.-C.T."/>
            <person name="Winkler M.E."/>
        </authorList>
    </citation>
    <scope>NUCLEOTIDE SEQUENCE</scope>
</reference>
<accession>A0A382C4E6</accession>
<sequence>MSSLTDENKKIAKKFFEALSAGSSKYLDFYTDDSVIWTAGDNAIGGTRTKKEIINFAQNILAAFPSGITFKITSMTAEKEKVAVEVSGEAIHASGQTYNNQYHFLLRIQDGKILELKEYMDTQLAAKILLGE</sequence>
<organism evidence="2">
    <name type="scientific">marine metagenome</name>
    <dbReference type="NCBI Taxonomy" id="408172"/>
    <lineage>
        <taxon>unclassified sequences</taxon>
        <taxon>metagenomes</taxon>
        <taxon>ecological metagenomes</taxon>
    </lineage>
</organism>
<gene>
    <name evidence="2" type="ORF">METZ01_LOCUS173496</name>
</gene>
<dbReference type="PANTHER" id="PTHR41252:SF1">
    <property type="entry name" value="BLR2505 PROTEIN"/>
    <property type="match status" value="1"/>
</dbReference>
<dbReference type="EMBL" id="UINC01032643">
    <property type="protein sequence ID" value="SVB20642.1"/>
    <property type="molecule type" value="Genomic_DNA"/>
</dbReference>
<dbReference type="AlphaFoldDB" id="A0A382C4E6"/>
<feature type="domain" description="SnoaL-like" evidence="1">
    <location>
        <begin position="13"/>
        <end position="115"/>
    </location>
</feature>